<dbReference type="SUPFAM" id="SSF52266">
    <property type="entry name" value="SGNH hydrolase"/>
    <property type="match status" value="1"/>
</dbReference>
<dbReference type="Proteomes" id="UP001589890">
    <property type="component" value="Unassembled WGS sequence"/>
</dbReference>
<name>A0ABV6QQT3_9ACTN</name>
<dbReference type="PANTHER" id="PTHR37834:SF2">
    <property type="entry name" value="ESTERASE, SGNH HYDROLASE-TYPE"/>
    <property type="match status" value="1"/>
</dbReference>
<organism evidence="2 3">
    <name type="scientific">Kribbella deserti</name>
    <dbReference type="NCBI Taxonomy" id="1926257"/>
    <lineage>
        <taxon>Bacteria</taxon>
        <taxon>Bacillati</taxon>
        <taxon>Actinomycetota</taxon>
        <taxon>Actinomycetes</taxon>
        <taxon>Propionibacteriales</taxon>
        <taxon>Kribbellaceae</taxon>
        <taxon>Kribbella</taxon>
    </lineage>
</organism>
<feature type="domain" description="SGNH hydrolase-type esterase" evidence="1">
    <location>
        <begin position="151"/>
        <end position="317"/>
    </location>
</feature>
<dbReference type="InterPro" id="IPR052762">
    <property type="entry name" value="PCW_deacetylase/CE"/>
</dbReference>
<reference evidence="2 3" key="1">
    <citation type="submission" date="2024-09" db="EMBL/GenBank/DDBJ databases">
        <authorList>
            <person name="Sun Q."/>
            <person name="Mori K."/>
        </authorList>
    </citation>
    <scope>NUCLEOTIDE SEQUENCE [LARGE SCALE GENOMIC DNA]</scope>
    <source>
        <strain evidence="2 3">CGMCC 1.15906</strain>
    </source>
</reference>
<dbReference type="CDD" id="cd01831">
    <property type="entry name" value="Endoglucanase_E_like"/>
    <property type="match status" value="1"/>
</dbReference>
<proteinExistence type="predicted"/>
<dbReference type="InterPro" id="IPR013830">
    <property type="entry name" value="SGNH_hydro"/>
</dbReference>
<dbReference type="Pfam" id="PF13472">
    <property type="entry name" value="Lipase_GDSL_2"/>
    <property type="match status" value="1"/>
</dbReference>
<evidence type="ECO:0000313" key="2">
    <source>
        <dbReference type="EMBL" id="MFC0626087.1"/>
    </source>
</evidence>
<comment type="caution">
    <text evidence="2">The sequence shown here is derived from an EMBL/GenBank/DDBJ whole genome shotgun (WGS) entry which is preliminary data.</text>
</comment>
<dbReference type="InterPro" id="IPR037461">
    <property type="entry name" value="CtCE2-like_dom"/>
</dbReference>
<dbReference type="InterPro" id="IPR036514">
    <property type="entry name" value="SGNH_hydro_sf"/>
</dbReference>
<sequence>MRRVRARSGAVWVAAADERIRYVGSWGDYSTAKGNARATVNSGSRVVFRFTGRTLTGCFDVSTISRPGQIWVSVDGARPVLRTVDRTRVRLAPRRLGPGPHTVELTVKDVHEYANRWTPPLESAIILSGFELARGGQVVEGPAPSDVRMMFFGDSITQGVRALNLAMGPYGADGRMTFAALTARAFGADADQLGFGSQGVIRPGSGGVPPAGETFGWNFHGSEARREDPHVIVINLGTNDNRFGAEAFRPAYRTYLAQVREAYPEAWLFAMRPFGGYLADEIEAAAKEHDRTVYVDTTDWLEPTDFEDGTHPLVVGHVRAARRLTQVIAETTSLPVRLPAAAW</sequence>
<dbReference type="Gene3D" id="3.40.50.1110">
    <property type="entry name" value="SGNH hydrolase"/>
    <property type="match status" value="1"/>
</dbReference>
<protein>
    <submittedName>
        <fullName evidence="2">GDSL-type esterase/lipase family protein</fullName>
    </submittedName>
</protein>
<accession>A0ABV6QQT3</accession>
<keyword evidence="3" id="KW-1185">Reference proteome</keyword>
<gene>
    <name evidence="2" type="ORF">ACFFGN_18555</name>
</gene>
<dbReference type="Gene3D" id="2.60.120.260">
    <property type="entry name" value="Galactose-binding domain-like"/>
    <property type="match status" value="1"/>
</dbReference>
<dbReference type="PANTHER" id="PTHR37834">
    <property type="entry name" value="GDSL-LIKE LIPASE/ACYLHYDROLASE DOMAIN PROTEIN (AFU_ORTHOLOGUE AFUA_2G00620)"/>
    <property type="match status" value="1"/>
</dbReference>
<evidence type="ECO:0000259" key="1">
    <source>
        <dbReference type="Pfam" id="PF13472"/>
    </source>
</evidence>
<dbReference type="EMBL" id="JBHLTC010000022">
    <property type="protein sequence ID" value="MFC0626087.1"/>
    <property type="molecule type" value="Genomic_DNA"/>
</dbReference>
<dbReference type="RefSeq" id="WP_380049186.1">
    <property type="nucleotide sequence ID" value="NZ_JBHLTC010000022.1"/>
</dbReference>
<evidence type="ECO:0000313" key="3">
    <source>
        <dbReference type="Proteomes" id="UP001589890"/>
    </source>
</evidence>